<comment type="catalytic activity">
    <reaction evidence="8">
        <text>L-tyrosyl-[protein] + UTP = O-(5'-uridylyl)-L-tyrosyl-[protein] + diphosphate</text>
        <dbReference type="Rhea" id="RHEA:83887"/>
        <dbReference type="Rhea" id="RHEA-COMP:10136"/>
        <dbReference type="Rhea" id="RHEA-COMP:20238"/>
        <dbReference type="ChEBI" id="CHEBI:33019"/>
        <dbReference type="ChEBI" id="CHEBI:46398"/>
        <dbReference type="ChEBI" id="CHEBI:46858"/>
        <dbReference type="ChEBI" id="CHEBI:90602"/>
    </reaction>
</comment>
<dbReference type="EC" id="2.7.7.-" evidence="8"/>
<evidence type="ECO:0000256" key="4">
    <source>
        <dbReference type="ARBA" id="ARBA00022723"/>
    </source>
</evidence>
<comment type="similarity">
    <text evidence="1 8">Belongs to the SELO family.</text>
</comment>
<evidence type="ECO:0000256" key="5">
    <source>
        <dbReference type="ARBA" id="ARBA00022741"/>
    </source>
</evidence>
<dbReference type="PANTHER" id="PTHR32057">
    <property type="entry name" value="PROTEIN ADENYLYLTRANSFERASE SELO, MITOCHONDRIAL"/>
    <property type="match status" value="1"/>
</dbReference>
<feature type="binding site" evidence="8">
    <location>
        <position position="107"/>
    </location>
    <ligand>
        <name>ATP</name>
        <dbReference type="ChEBI" id="CHEBI:30616"/>
    </ligand>
</feature>
<comment type="cofactor">
    <cofactor evidence="8">
        <name>Mg(2+)</name>
        <dbReference type="ChEBI" id="CHEBI:18420"/>
    </cofactor>
    <cofactor evidence="8">
        <name>Mn(2+)</name>
        <dbReference type="ChEBI" id="CHEBI:29035"/>
    </cofactor>
</comment>
<sequence length="476" mass="52207">MSLPLSPAPFPPTMAVQADPARFPALKLVALNAALAESLGFSPSWLETPEGVDFLGGQTRPDGIAPVAQAYAGHQFGQFVPQLGDGRAHLLGVAADRQGRVFDVQLKGSGPTPFSRRGDGLAAIGPVLREYLVSEAMTALGVPTTRALAAVLTGETVWRDRPLPGAILARVAASHLRVGTFQYFAARQDNEALRFLCDLAITRHYPHAAIAENPVRALYENVVAAQARLIAQWMSLGFVHGVMNTDNMAISGETIDYGPCAFLDVYSQDKVFSSIDRNGRYAYANQPKLAGWNLARLAETLLPFFDADEARSLAWAQETLGTFATLYENAWLERMRSKFGLTTCEPDDKALIERFLAILEQDRLDWTLSFRRLTRRELSCDAQNSPAMTQWLQDWDARCAWGGVSAIVRENAMRQINPAVIPRNHRIAEAIDAAESGDLSVFHALLSRLGRPFVDDAIYETPPHPEEVVQATFCGT</sequence>
<feature type="binding site" evidence="8">
    <location>
        <position position="177"/>
    </location>
    <ligand>
        <name>ATP</name>
        <dbReference type="ChEBI" id="CHEBI:30616"/>
    </ligand>
</feature>
<feature type="binding site" evidence="8">
    <location>
        <position position="119"/>
    </location>
    <ligand>
        <name>ATP</name>
        <dbReference type="ChEBI" id="CHEBI:30616"/>
    </ligand>
</feature>
<feature type="binding site" evidence="8">
    <location>
        <position position="120"/>
    </location>
    <ligand>
        <name>ATP</name>
        <dbReference type="ChEBI" id="CHEBI:30616"/>
    </ligand>
</feature>
<dbReference type="EC" id="2.7.7.108" evidence="8"/>
<dbReference type="GO" id="GO:0005524">
    <property type="term" value="F:ATP binding"/>
    <property type="evidence" value="ECO:0007669"/>
    <property type="project" value="UniProtKB-UniRule"/>
</dbReference>
<comment type="catalytic activity">
    <reaction evidence="8">
        <text>L-tyrosyl-[protein] + ATP = O-(5'-adenylyl)-L-tyrosyl-[protein] + diphosphate</text>
        <dbReference type="Rhea" id="RHEA:54288"/>
        <dbReference type="Rhea" id="RHEA-COMP:10136"/>
        <dbReference type="Rhea" id="RHEA-COMP:13846"/>
        <dbReference type="ChEBI" id="CHEBI:30616"/>
        <dbReference type="ChEBI" id="CHEBI:33019"/>
        <dbReference type="ChEBI" id="CHEBI:46858"/>
        <dbReference type="ChEBI" id="CHEBI:83624"/>
        <dbReference type="EC" id="2.7.7.108"/>
    </reaction>
</comment>
<keyword evidence="8" id="KW-0464">Manganese</keyword>
<evidence type="ECO:0000313" key="9">
    <source>
        <dbReference type="EMBL" id="GEL53706.1"/>
    </source>
</evidence>
<dbReference type="GO" id="GO:0000287">
    <property type="term" value="F:magnesium ion binding"/>
    <property type="evidence" value="ECO:0007669"/>
    <property type="project" value="UniProtKB-UniRule"/>
</dbReference>
<dbReference type="InterPro" id="IPR003846">
    <property type="entry name" value="SelO"/>
</dbReference>
<dbReference type="EMBL" id="BJVS01000004">
    <property type="protein sequence ID" value="GEL53706.1"/>
    <property type="molecule type" value="Genomic_DNA"/>
</dbReference>
<keyword evidence="5 8" id="KW-0547">Nucleotide-binding</keyword>
<comment type="caution">
    <text evidence="9">The sequence shown here is derived from an EMBL/GenBank/DDBJ whole genome shotgun (WGS) entry which is preliminary data.</text>
</comment>
<evidence type="ECO:0000256" key="6">
    <source>
        <dbReference type="ARBA" id="ARBA00022840"/>
    </source>
</evidence>
<keyword evidence="6 8" id="KW-0067">ATP-binding</keyword>
<accession>A0AAN4R2B0</accession>
<comment type="catalytic activity">
    <reaction evidence="8">
        <text>L-threonyl-[protein] + ATP = 3-O-(5'-adenylyl)-L-threonyl-[protein] + diphosphate</text>
        <dbReference type="Rhea" id="RHEA:54292"/>
        <dbReference type="Rhea" id="RHEA-COMP:11060"/>
        <dbReference type="Rhea" id="RHEA-COMP:13847"/>
        <dbReference type="ChEBI" id="CHEBI:30013"/>
        <dbReference type="ChEBI" id="CHEBI:30616"/>
        <dbReference type="ChEBI" id="CHEBI:33019"/>
        <dbReference type="ChEBI" id="CHEBI:138113"/>
        <dbReference type="EC" id="2.7.7.108"/>
    </reaction>
</comment>
<dbReference type="HAMAP" id="MF_00692">
    <property type="entry name" value="SelO"/>
    <property type="match status" value="1"/>
</dbReference>
<comment type="catalytic activity">
    <reaction evidence="8">
        <text>L-histidyl-[protein] + UTP = N(tele)-(5'-uridylyl)-L-histidyl-[protein] + diphosphate</text>
        <dbReference type="Rhea" id="RHEA:83891"/>
        <dbReference type="Rhea" id="RHEA-COMP:9745"/>
        <dbReference type="Rhea" id="RHEA-COMP:20239"/>
        <dbReference type="ChEBI" id="CHEBI:29979"/>
        <dbReference type="ChEBI" id="CHEBI:33019"/>
        <dbReference type="ChEBI" id="CHEBI:46398"/>
        <dbReference type="ChEBI" id="CHEBI:233474"/>
    </reaction>
</comment>
<comment type="function">
    <text evidence="8">Nucleotidyltransferase involved in the post-translational modification of proteins. It can catalyze the addition of adenosine monophosphate (AMP) or uridine monophosphate (UMP) to a protein, resulting in modifications known as AMPylation and UMPylation.</text>
</comment>
<feature type="binding site" evidence="8">
    <location>
        <position position="86"/>
    </location>
    <ligand>
        <name>ATP</name>
        <dbReference type="ChEBI" id="CHEBI:30616"/>
    </ligand>
</feature>
<dbReference type="GO" id="GO:0030145">
    <property type="term" value="F:manganese ion binding"/>
    <property type="evidence" value="ECO:0007669"/>
    <property type="project" value="UniProtKB-UniRule"/>
</dbReference>
<feature type="binding site" evidence="8">
    <location>
        <position position="170"/>
    </location>
    <ligand>
        <name>ATP</name>
        <dbReference type="ChEBI" id="CHEBI:30616"/>
    </ligand>
</feature>
<dbReference type="Pfam" id="PF02696">
    <property type="entry name" value="SelO"/>
    <property type="match status" value="1"/>
</dbReference>
<feature type="binding site" evidence="8">
    <location>
        <position position="256"/>
    </location>
    <ligand>
        <name>ATP</name>
        <dbReference type="ChEBI" id="CHEBI:30616"/>
    </ligand>
</feature>
<reference evidence="9 10" key="1">
    <citation type="submission" date="2019-07" db="EMBL/GenBank/DDBJ databases">
        <title>Whole genome shotgun sequence of Asaia bogorensis NBRC 16594.</title>
        <authorList>
            <person name="Hosoyama A."/>
            <person name="Uohara A."/>
            <person name="Ohji S."/>
            <person name="Ichikawa N."/>
        </authorList>
    </citation>
    <scope>NUCLEOTIDE SEQUENCE [LARGE SCALE GENOMIC DNA]</scope>
    <source>
        <strain evidence="9 10">NBRC 16594</strain>
    </source>
</reference>
<feature type="binding site" evidence="8">
    <location>
        <position position="247"/>
    </location>
    <ligand>
        <name>Mg(2+)</name>
        <dbReference type="ChEBI" id="CHEBI:18420"/>
    </ligand>
</feature>
<evidence type="ECO:0000313" key="10">
    <source>
        <dbReference type="Proteomes" id="UP000321287"/>
    </source>
</evidence>
<keyword evidence="7 8" id="KW-0460">Magnesium</keyword>
<dbReference type="AlphaFoldDB" id="A0AAN4R2B0"/>
<dbReference type="PANTHER" id="PTHR32057:SF14">
    <property type="entry name" value="PROTEIN ADENYLYLTRANSFERASE SELO, MITOCHONDRIAL"/>
    <property type="match status" value="1"/>
</dbReference>
<keyword evidence="4 8" id="KW-0479">Metal-binding</keyword>
<feature type="binding site" evidence="8">
    <location>
        <position position="87"/>
    </location>
    <ligand>
        <name>ATP</name>
        <dbReference type="ChEBI" id="CHEBI:30616"/>
    </ligand>
</feature>
<organism evidence="9 10">
    <name type="scientific">Asaia bogorensis NBRC 16594</name>
    <dbReference type="NCBI Taxonomy" id="1231624"/>
    <lineage>
        <taxon>Bacteria</taxon>
        <taxon>Pseudomonadati</taxon>
        <taxon>Pseudomonadota</taxon>
        <taxon>Alphaproteobacteria</taxon>
        <taxon>Acetobacterales</taxon>
        <taxon>Acetobacteraceae</taxon>
        <taxon>Asaia</taxon>
    </lineage>
</organism>
<feature type="binding site" evidence="8">
    <location>
        <position position="84"/>
    </location>
    <ligand>
        <name>ATP</name>
        <dbReference type="ChEBI" id="CHEBI:30616"/>
    </ligand>
</feature>
<feature type="active site" description="Proton acceptor" evidence="8">
    <location>
        <position position="246"/>
    </location>
</feature>
<evidence type="ECO:0000256" key="2">
    <source>
        <dbReference type="ARBA" id="ARBA00022679"/>
    </source>
</evidence>
<dbReference type="GO" id="GO:0070733">
    <property type="term" value="F:AMPylase activity"/>
    <property type="evidence" value="ECO:0007669"/>
    <property type="project" value="UniProtKB-EC"/>
</dbReference>
<keyword evidence="2 8" id="KW-0808">Transferase</keyword>
<name>A0AAN4R2B0_9PROT</name>
<evidence type="ECO:0000256" key="3">
    <source>
        <dbReference type="ARBA" id="ARBA00022695"/>
    </source>
</evidence>
<keyword evidence="10" id="KW-1185">Reference proteome</keyword>
<dbReference type="NCBIfam" id="NF000658">
    <property type="entry name" value="PRK00029.1"/>
    <property type="match status" value="1"/>
</dbReference>
<comment type="catalytic activity">
    <reaction evidence="8">
        <text>L-seryl-[protein] + UTP = O-(5'-uridylyl)-L-seryl-[protein] + diphosphate</text>
        <dbReference type="Rhea" id="RHEA:64604"/>
        <dbReference type="Rhea" id="RHEA-COMP:9863"/>
        <dbReference type="Rhea" id="RHEA-COMP:16635"/>
        <dbReference type="ChEBI" id="CHEBI:29999"/>
        <dbReference type="ChEBI" id="CHEBI:33019"/>
        <dbReference type="ChEBI" id="CHEBI:46398"/>
        <dbReference type="ChEBI" id="CHEBI:156051"/>
    </reaction>
</comment>
<dbReference type="Proteomes" id="UP000321287">
    <property type="component" value="Unassembled WGS sequence"/>
</dbReference>
<protein>
    <recommendedName>
        <fullName evidence="8">Protein nucleotidyltransferase YdiU</fullName>
        <ecNumber evidence="8">2.7.7.-</ecNumber>
    </recommendedName>
    <alternativeName>
        <fullName evidence="8">Protein adenylyltransferase YdiU</fullName>
        <ecNumber evidence="8">2.7.7.108</ecNumber>
    </alternativeName>
    <alternativeName>
        <fullName evidence="8">Protein uridylyltransferase YdiU</fullName>
        <ecNumber evidence="8">2.7.7.-</ecNumber>
    </alternativeName>
</protein>
<gene>
    <name evidence="8" type="primary">ydiU</name>
    <name evidence="8" type="synonym">selO</name>
    <name evidence="9" type="ORF">ABO01nite_17130</name>
</gene>
<dbReference type="GeneID" id="78227450"/>
<dbReference type="RefSeq" id="WP_062165318.1">
    <property type="nucleotide sequence ID" value="NZ_AP014690.1"/>
</dbReference>
<keyword evidence="3 8" id="KW-0548">Nucleotidyltransferase</keyword>
<evidence type="ECO:0000256" key="7">
    <source>
        <dbReference type="ARBA" id="ARBA00022842"/>
    </source>
</evidence>
<comment type="catalytic activity">
    <reaction evidence="8">
        <text>L-seryl-[protein] + ATP = 3-O-(5'-adenylyl)-L-seryl-[protein] + diphosphate</text>
        <dbReference type="Rhea" id="RHEA:58120"/>
        <dbReference type="Rhea" id="RHEA-COMP:9863"/>
        <dbReference type="Rhea" id="RHEA-COMP:15073"/>
        <dbReference type="ChEBI" id="CHEBI:29999"/>
        <dbReference type="ChEBI" id="CHEBI:30616"/>
        <dbReference type="ChEBI" id="CHEBI:33019"/>
        <dbReference type="ChEBI" id="CHEBI:142516"/>
        <dbReference type="EC" id="2.7.7.108"/>
    </reaction>
</comment>
<dbReference type="KEGG" id="abg:Asbog_02442"/>
<feature type="binding site" evidence="8">
    <location>
        <position position="256"/>
    </location>
    <ligand>
        <name>Mg(2+)</name>
        <dbReference type="ChEBI" id="CHEBI:18420"/>
    </ligand>
</feature>
<proteinExistence type="inferred from homology"/>
<evidence type="ECO:0000256" key="1">
    <source>
        <dbReference type="ARBA" id="ARBA00009747"/>
    </source>
</evidence>
<evidence type="ECO:0000256" key="8">
    <source>
        <dbReference type="HAMAP-Rule" id="MF_00692"/>
    </source>
</evidence>